<gene>
    <name evidence="2" type="ORF">HG543_32100</name>
</gene>
<dbReference type="Proteomes" id="UP000518300">
    <property type="component" value="Unassembled WGS sequence"/>
</dbReference>
<protein>
    <recommendedName>
        <fullName evidence="4">Immunity protein 52 domain-containing protein</fullName>
    </recommendedName>
</protein>
<proteinExistence type="predicted"/>
<name>A0A848LPA7_9BACT</name>
<accession>A0A848LPA7</accession>
<dbReference type="EMBL" id="JABBJJ010000186">
    <property type="protein sequence ID" value="NMO19482.1"/>
    <property type="molecule type" value="Genomic_DNA"/>
</dbReference>
<feature type="region of interest" description="Disordered" evidence="1">
    <location>
        <begin position="229"/>
        <end position="251"/>
    </location>
</feature>
<comment type="caution">
    <text evidence="2">The sequence shown here is derived from an EMBL/GenBank/DDBJ whole genome shotgun (WGS) entry which is preliminary data.</text>
</comment>
<evidence type="ECO:0000256" key="1">
    <source>
        <dbReference type="SAM" id="MobiDB-lite"/>
    </source>
</evidence>
<organism evidence="2 3">
    <name type="scientific">Pyxidicoccus fallax</name>
    <dbReference type="NCBI Taxonomy" id="394095"/>
    <lineage>
        <taxon>Bacteria</taxon>
        <taxon>Pseudomonadati</taxon>
        <taxon>Myxococcota</taxon>
        <taxon>Myxococcia</taxon>
        <taxon>Myxococcales</taxon>
        <taxon>Cystobacterineae</taxon>
        <taxon>Myxococcaceae</taxon>
        <taxon>Pyxidicoccus</taxon>
    </lineage>
</organism>
<evidence type="ECO:0008006" key="4">
    <source>
        <dbReference type="Google" id="ProtNLM"/>
    </source>
</evidence>
<evidence type="ECO:0000313" key="2">
    <source>
        <dbReference type="EMBL" id="NMO19482.1"/>
    </source>
</evidence>
<reference evidence="2 3" key="1">
    <citation type="submission" date="2020-04" db="EMBL/GenBank/DDBJ databases">
        <title>Draft genome of Pyxidicoccus fallax type strain.</title>
        <authorList>
            <person name="Whitworth D.E."/>
        </authorList>
    </citation>
    <scope>NUCLEOTIDE SEQUENCE [LARGE SCALE GENOMIC DNA]</scope>
    <source>
        <strain evidence="2 3">DSM 14698</strain>
    </source>
</reference>
<dbReference type="AlphaFoldDB" id="A0A848LPA7"/>
<evidence type="ECO:0000313" key="3">
    <source>
        <dbReference type="Proteomes" id="UP000518300"/>
    </source>
</evidence>
<sequence>MAEIDQVQIELLFPGSPWAWKERLLAAFEAQPTFAPSHWGESDSLRHDYVREDLTRFVDEARMTESPPVPSLRRVVQPRYVATWSTSERSPGWVVLKSQMRLRPEDPALLFDFAQTLAEALPVEYGLVDIGFEGVPADLAMNRGALQHPRAYLEDGPDTLFARTFLGPRLVALMGGEPVLRASGGVVKAGANGVVTLDLLDAPWKAEPGVLKQRQLEVLEKLRPTGIFSRQEGLFPRPGERWKPPPSEQPA</sequence>
<keyword evidence="3" id="KW-1185">Reference proteome</keyword>
<dbReference type="RefSeq" id="WP_169348730.1">
    <property type="nucleotide sequence ID" value="NZ_JABBJJ010000186.1"/>
</dbReference>